<dbReference type="PANTHER" id="PTHR32448">
    <property type="entry name" value="OS08G0158400 PROTEIN"/>
    <property type="match status" value="1"/>
</dbReference>
<dbReference type="EMBL" id="SZYD01000015">
    <property type="protein sequence ID" value="KAD3640587.1"/>
    <property type="molecule type" value="Genomic_DNA"/>
</dbReference>
<evidence type="ECO:0000256" key="2">
    <source>
        <dbReference type="ARBA" id="ARBA00005466"/>
    </source>
</evidence>
<dbReference type="InterPro" id="IPR016166">
    <property type="entry name" value="FAD-bd_PCMH"/>
</dbReference>
<keyword evidence="5" id="KW-0274">FAD</keyword>
<evidence type="ECO:0000256" key="5">
    <source>
        <dbReference type="ARBA" id="ARBA00022827"/>
    </source>
</evidence>
<dbReference type="GO" id="GO:0071949">
    <property type="term" value="F:FAD binding"/>
    <property type="evidence" value="ECO:0007669"/>
    <property type="project" value="InterPro"/>
</dbReference>
<dbReference type="InterPro" id="IPR016167">
    <property type="entry name" value="FAD-bd_PCMH_sub1"/>
</dbReference>
<keyword evidence="6" id="KW-0325">Glycoprotein</keyword>
<dbReference type="PROSITE" id="PS51387">
    <property type="entry name" value="FAD_PCMH"/>
    <property type="match status" value="1"/>
</dbReference>
<keyword evidence="3" id="KW-0285">Flavoprotein</keyword>
<reference evidence="8 9" key="1">
    <citation type="submission" date="2019-05" db="EMBL/GenBank/DDBJ databases">
        <title>Mikania micrantha, genome provides insights into the molecular mechanism of rapid growth.</title>
        <authorList>
            <person name="Liu B."/>
        </authorList>
    </citation>
    <scope>NUCLEOTIDE SEQUENCE [LARGE SCALE GENOMIC DNA]</scope>
    <source>
        <strain evidence="8">NLD-2019</strain>
        <tissue evidence="8">Leaf</tissue>
    </source>
</reference>
<dbReference type="Gene3D" id="3.30.43.10">
    <property type="entry name" value="Uridine Diphospho-n-acetylenolpyruvylglucosamine Reductase, domain 2"/>
    <property type="match status" value="1"/>
</dbReference>
<evidence type="ECO:0000256" key="1">
    <source>
        <dbReference type="ARBA" id="ARBA00001974"/>
    </source>
</evidence>
<sequence>MGMNLRIRSGGHDFEGLSYVSYVNFVLLDMSNLRSIDVNIEEETATVQVGAIIGELYYKIWEKSKVHAFPAGVCPTVGIGGHISGGGYGVLMRKYGLTIDNVIDATIIDVNGRVLNKKVMGEDLFWAIRGGGGASFGVIVSYKLQLVQVPQNVTVFRVTKTLAENVTNIVNRWQYVADKIDRDLFVRLNLKPDNTKNTIQATFTAFFLGNPERLVSVMNMWFPELDIKIADCKKMSWIESVLFWSNNINEPVEILLERSRFSAKFSKRKSDYLQTPISRDGIESLWRKMQELKVVELVFNPYGGRMSEIGDRETPFPHRAGNIFKIQYSVNWDEGGVDAKAYYLNQIRVLHEFMTPFVSKNPRGAYLNYRDLDIGTSVVGNNSYKDGRVYGEKYFMGNFDRLVKVKTMVDGDNFFSNEQSIPVYER</sequence>
<dbReference type="InterPro" id="IPR012951">
    <property type="entry name" value="BBE"/>
</dbReference>
<proteinExistence type="inferred from homology"/>
<evidence type="ECO:0000313" key="9">
    <source>
        <dbReference type="Proteomes" id="UP000326396"/>
    </source>
</evidence>
<comment type="caution">
    <text evidence="8">The sequence shown here is derived from an EMBL/GenBank/DDBJ whole genome shotgun (WGS) entry which is preliminary data.</text>
</comment>
<evidence type="ECO:0000313" key="8">
    <source>
        <dbReference type="EMBL" id="KAD3640587.1"/>
    </source>
</evidence>
<gene>
    <name evidence="8" type="ORF">E3N88_29810</name>
</gene>
<comment type="similarity">
    <text evidence="2">Belongs to the oxygen-dependent FAD-linked oxidoreductase family.</text>
</comment>
<dbReference type="Pfam" id="PF01565">
    <property type="entry name" value="FAD_binding_4"/>
    <property type="match status" value="1"/>
</dbReference>
<dbReference type="Proteomes" id="UP000326396">
    <property type="component" value="Linkage Group LG5"/>
</dbReference>
<dbReference type="Pfam" id="PF08031">
    <property type="entry name" value="BBE"/>
    <property type="match status" value="1"/>
</dbReference>
<dbReference type="GO" id="GO:0016491">
    <property type="term" value="F:oxidoreductase activity"/>
    <property type="evidence" value="ECO:0007669"/>
    <property type="project" value="InterPro"/>
</dbReference>
<dbReference type="Gene3D" id="3.40.462.20">
    <property type="match status" value="1"/>
</dbReference>
<evidence type="ECO:0000256" key="3">
    <source>
        <dbReference type="ARBA" id="ARBA00022630"/>
    </source>
</evidence>
<dbReference type="OrthoDB" id="407275at2759"/>
<dbReference type="SUPFAM" id="SSF56176">
    <property type="entry name" value="FAD-binding/transporter-associated domain-like"/>
    <property type="match status" value="1"/>
</dbReference>
<keyword evidence="9" id="KW-1185">Reference proteome</keyword>
<dbReference type="InterPro" id="IPR016169">
    <property type="entry name" value="FAD-bd_PCMH_sub2"/>
</dbReference>
<keyword evidence="4" id="KW-0732">Signal</keyword>
<protein>
    <recommendedName>
        <fullName evidence="7">FAD-binding PCMH-type domain-containing protein</fullName>
    </recommendedName>
</protein>
<evidence type="ECO:0000259" key="7">
    <source>
        <dbReference type="PROSITE" id="PS51387"/>
    </source>
</evidence>
<evidence type="ECO:0000256" key="6">
    <source>
        <dbReference type="ARBA" id="ARBA00023180"/>
    </source>
</evidence>
<dbReference type="InterPro" id="IPR036318">
    <property type="entry name" value="FAD-bd_PCMH-like_sf"/>
</dbReference>
<accession>A0A5N6MM08</accession>
<feature type="domain" description="FAD-binding PCMH-type" evidence="7">
    <location>
        <begin position="1"/>
        <end position="149"/>
    </location>
</feature>
<dbReference type="InterPro" id="IPR006094">
    <property type="entry name" value="Oxid_FAD_bind_N"/>
</dbReference>
<name>A0A5N6MM08_9ASTR</name>
<comment type="cofactor">
    <cofactor evidence="1">
        <name>FAD</name>
        <dbReference type="ChEBI" id="CHEBI:57692"/>
    </cofactor>
</comment>
<dbReference type="Gene3D" id="3.30.465.10">
    <property type="match status" value="1"/>
</dbReference>
<dbReference type="AlphaFoldDB" id="A0A5N6MM08"/>
<evidence type="ECO:0000256" key="4">
    <source>
        <dbReference type="ARBA" id="ARBA00022729"/>
    </source>
</evidence>
<organism evidence="8 9">
    <name type="scientific">Mikania micrantha</name>
    <name type="common">bitter vine</name>
    <dbReference type="NCBI Taxonomy" id="192012"/>
    <lineage>
        <taxon>Eukaryota</taxon>
        <taxon>Viridiplantae</taxon>
        <taxon>Streptophyta</taxon>
        <taxon>Embryophyta</taxon>
        <taxon>Tracheophyta</taxon>
        <taxon>Spermatophyta</taxon>
        <taxon>Magnoliopsida</taxon>
        <taxon>eudicotyledons</taxon>
        <taxon>Gunneridae</taxon>
        <taxon>Pentapetalae</taxon>
        <taxon>asterids</taxon>
        <taxon>campanulids</taxon>
        <taxon>Asterales</taxon>
        <taxon>Asteraceae</taxon>
        <taxon>Asteroideae</taxon>
        <taxon>Heliantheae alliance</taxon>
        <taxon>Eupatorieae</taxon>
        <taxon>Mikania</taxon>
    </lineage>
</organism>